<accession>A0A199VZW9</accession>
<keyword evidence="4" id="KW-0238">DNA-binding</keyword>
<evidence type="ECO:0000256" key="3">
    <source>
        <dbReference type="ARBA" id="ARBA00022833"/>
    </source>
</evidence>
<keyword evidence="1 5" id="KW-0479">Metal-binding</keyword>
<feature type="region of interest" description="Disordered" evidence="6">
    <location>
        <begin position="183"/>
        <end position="227"/>
    </location>
</feature>
<reference evidence="8 9" key="1">
    <citation type="journal article" date="2016" name="DNA Res.">
        <title>The draft genome of MD-2 pineapple using hybrid error correction of long reads.</title>
        <authorList>
            <person name="Redwan R.M."/>
            <person name="Saidin A."/>
            <person name="Kumar S.V."/>
        </authorList>
    </citation>
    <scope>NUCLEOTIDE SEQUENCE [LARGE SCALE GENOMIC DNA]</scope>
    <source>
        <strain evidence="9">cv. MD2</strain>
        <tissue evidence="8">Leaf</tissue>
    </source>
</reference>
<dbReference type="InterPro" id="IPR036855">
    <property type="entry name" value="Znf_CCCH_sf"/>
</dbReference>
<sequence length="238" mass="25420">MRERPKKEQSDEFLMYTYKVKSCSKKKSHDWTACPYAHRGEKARRRDPRKFPYSAAVCPEYRQRGDCCRGQACEFAHGVFEFWLHPARFRTKMCDAGPACSRKICFFAHAPEQLRPAAVQYCLRCGGSVCLGSSTEGGDSSSVATGAGGCTGACLGNSYSEEMESSEAAAYCASTGTAGSSSFSSSSSSSSSSPPPPPASSAAKGDGINGFASADGGDGEEEDYAGFPHLDWILDIVN</sequence>
<keyword evidence="3 5" id="KW-0862">Zinc</keyword>
<dbReference type="InterPro" id="IPR057444">
    <property type="entry name" value="Znf-CCCH_AtC3H23-like"/>
</dbReference>
<name>A0A199VZW9_ANACO</name>
<dbReference type="InterPro" id="IPR045234">
    <property type="entry name" value="Unkempt-like"/>
</dbReference>
<proteinExistence type="predicted"/>
<dbReference type="SMART" id="SM00356">
    <property type="entry name" value="ZnF_C3H1"/>
    <property type="match status" value="2"/>
</dbReference>
<feature type="compositionally biased region" description="Low complexity" evidence="6">
    <location>
        <begin position="183"/>
        <end position="192"/>
    </location>
</feature>
<evidence type="ECO:0000313" key="9">
    <source>
        <dbReference type="Proteomes" id="UP000092600"/>
    </source>
</evidence>
<dbReference type="Pfam" id="PF00642">
    <property type="entry name" value="zf-CCCH"/>
    <property type="match status" value="1"/>
</dbReference>
<keyword evidence="2 5" id="KW-0863">Zinc-finger</keyword>
<dbReference type="Gene3D" id="3.30.1370.210">
    <property type="match status" value="1"/>
</dbReference>
<dbReference type="PANTHER" id="PTHR14493">
    <property type="entry name" value="UNKEMPT FAMILY MEMBER"/>
    <property type="match status" value="1"/>
</dbReference>
<evidence type="ECO:0000259" key="7">
    <source>
        <dbReference type="PROSITE" id="PS50103"/>
    </source>
</evidence>
<evidence type="ECO:0000256" key="1">
    <source>
        <dbReference type="ARBA" id="ARBA00022723"/>
    </source>
</evidence>
<dbReference type="InterPro" id="IPR000571">
    <property type="entry name" value="Znf_CCCH"/>
</dbReference>
<dbReference type="GO" id="GO:0008270">
    <property type="term" value="F:zinc ion binding"/>
    <property type="evidence" value="ECO:0007669"/>
    <property type="project" value="UniProtKB-KW"/>
</dbReference>
<dbReference type="AlphaFoldDB" id="A0A199VZW9"/>
<evidence type="ECO:0000256" key="5">
    <source>
        <dbReference type="PROSITE-ProRule" id="PRU00723"/>
    </source>
</evidence>
<dbReference type="Proteomes" id="UP000092600">
    <property type="component" value="Unassembled WGS sequence"/>
</dbReference>
<evidence type="ECO:0000256" key="6">
    <source>
        <dbReference type="SAM" id="MobiDB-lite"/>
    </source>
</evidence>
<evidence type="ECO:0000313" key="8">
    <source>
        <dbReference type="EMBL" id="OAY82533.1"/>
    </source>
</evidence>
<dbReference type="GO" id="GO:0003677">
    <property type="term" value="F:DNA binding"/>
    <property type="evidence" value="ECO:0007669"/>
    <property type="project" value="UniProtKB-KW"/>
</dbReference>
<feature type="zinc finger region" description="C3H1-type" evidence="5">
    <location>
        <begin position="52"/>
        <end position="80"/>
    </location>
</feature>
<evidence type="ECO:0000256" key="4">
    <source>
        <dbReference type="ARBA" id="ARBA00023125"/>
    </source>
</evidence>
<dbReference type="PANTHER" id="PTHR14493:SF109">
    <property type="entry name" value="ZINC FINGER CCCH DOMAIN-CONTAINING PROTEIN 54"/>
    <property type="match status" value="1"/>
</dbReference>
<protein>
    <submittedName>
        <fullName evidence="8">Zinc finger CCCH domain-containing protein 54</fullName>
    </submittedName>
</protein>
<evidence type="ECO:0000256" key="2">
    <source>
        <dbReference type="ARBA" id="ARBA00022771"/>
    </source>
</evidence>
<feature type="domain" description="C3H1-type" evidence="7">
    <location>
        <begin position="52"/>
        <end position="80"/>
    </location>
</feature>
<dbReference type="Pfam" id="PF25512">
    <property type="entry name" value="zf-CCCH_AtC3H23"/>
    <property type="match status" value="1"/>
</dbReference>
<dbReference type="EMBL" id="LSRQ01000475">
    <property type="protein sequence ID" value="OAY82533.1"/>
    <property type="molecule type" value="Genomic_DNA"/>
</dbReference>
<organism evidence="8 9">
    <name type="scientific">Ananas comosus</name>
    <name type="common">Pineapple</name>
    <name type="synonym">Ananas ananas</name>
    <dbReference type="NCBI Taxonomy" id="4615"/>
    <lineage>
        <taxon>Eukaryota</taxon>
        <taxon>Viridiplantae</taxon>
        <taxon>Streptophyta</taxon>
        <taxon>Embryophyta</taxon>
        <taxon>Tracheophyta</taxon>
        <taxon>Spermatophyta</taxon>
        <taxon>Magnoliopsida</taxon>
        <taxon>Liliopsida</taxon>
        <taxon>Poales</taxon>
        <taxon>Bromeliaceae</taxon>
        <taxon>Bromelioideae</taxon>
        <taxon>Ananas</taxon>
    </lineage>
</organism>
<comment type="caution">
    <text evidence="8">The sequence shown here is derived from an EMBL/GenBank/DDBJ whole genome shotgun (WGS) entry which is preliminary data.</text>
</comment>
<dbReference type="PROSITE" id="PS50103">
    <property type="entry name" value="ZF_C3H1"/>
    <property type="match status" value="1"/>
</dbReference>
<dbReference type="SUPFAM" id="SSF90229">
    <property type="entry name" value="CCCH zinc finger"/>
    <property type="match status" value="1"/>
</dbReference>
<gene>
    <name evidence="8" type="ORF">ACMD2_26640</name>
</gene>